<evidence type="ECO:0000313" key="6">
    <source>
        <dbReference type="EMBL" id="KAK8966636.1"/>
    </source>
</evidence>
<protein>
    <submittedName>
        <fullName evidence="6">Uncharacterized protein</fullName>
    </submittedName>
</protein>
<comment type="subcellular location">
    <subcellularLocation>
        <location evidence="1">Nucleus</location>
    </subcellularLocation>
</comment>
<dbReference type="PANTHER" id="PTHR11953:SF1">
    <property type="entry name" value="EXOSOME COMPLEX COMPONENT RRP46"/>
    <property type="match status" value="1"/>
</dbReference>
<organism evidence="6 7">
    <name type="scientific">Platanthera guangdongensis</name>
    <dbReference type="NCBI Taxonomy" id="2320717"/>
    <lineage>
        <taxon>Eukaryota</taxon>
        <taxon>Viridiplantae</taxon>
        <taxon>Streptophyta</taxon>
        <taxon>Embryophyta</taxon>
        <taxon>Tracheophyta</taxon>
        <taxon>Spermatophyta</taxon>
        <taxon>Magnoliopsida</taxon>
        <taxon>Liliopsida</taxon>
        <taxon>Asparagales</taxon>
        <taxon>Orchidaceae</taxon>
        <taxon>Orchidoideae</taxon>
        <taxon>Orchideae</taxon>
        <taxon>Orchidinae</taxon>
        <taxon>Platanthera</taxon>
    </lineage>
</organism>
<dbReference type="Gene3D" id="3.30.230.70">
    <property type="entry name" value="GHMP Kinase, N-terminal domain"/>
    <property type="match status" value="1"/>
</dbReference>
<comment type="caution">
    <text evidence="6">The sequence shown here is derived from an EMBL/GenBank/DDBJ whole genome shotgun (WGS) entry which is preliminary data.</text>
</comment>
<sequence length="201" mass="22615">MGVGGAVTHFPMIGERVACVQAPLQISQLHLHTLYPQKLIEQVDSRGPWFGVCSKKLESIFRFDSQFLGEKKMDVDGRADGRKLNQLRPLTCSRNLLNRAHGSARWSQAQVVGQRIGGTIVLAAVYGPKSGTKKGENPEKASIEGRDRVFGRLGVAAESLCRRIWLWVWRRINNEISSEGPSKRDQRGEGCRHEQQITRRR</sequence>
<gene>
    <name evidence="6" type="ORF">KSP40_PGU009236</name>
</gene>
<proteinExistence type="predicted"/>
<dbReference type="Proteomes" id="UP001412067">
    <property type="component" value="Unassembled WGS sequence"/>
</dbReference>
<dbReference type="InterPro" id="IPR020568">
    <property type="entry name" value="Ribosomal_Su5_D2-typ_SF"/>
</dbReference>
<reference evidence="6 7" key="1">
    <citation type="journal article" date="2022" name="Nat. Plants">
        <title>Genomes of leafy and leafless Platanthera orchids illuminate the evolution of mycoheterotrophy.</title>
        <authorList>
            <person name="Li M.H."/>
            <person name="Liu K.W."/>
            <person name="Li Z."/>
            <person name="Lu H.C."/>
            <person name="Ye Q.L."/>
            <person name="Zhang D."/>
            <person name="Wang J.Y."/>
            <person name="Li Y.F."/>
            <person name="Zhong Z.M."/>
            <person name="Liu X."/>
            <person name="Yu X."/>
            <person name="Liu D.K."/>
            <person name="Tu X.D."/>
            <person name="Liu B."/>
            <person name="Hao Y."/>
            <person name="Liao X.Y."/>
            <person name="Jiang Y.T."/>
            <person name="Sun W.H."/>
            <person name="Chen J."/>
            <person name="Chen Y.Q."/>
            <person name="Ai Y."/>
            <person name="Zhai J.W."/>
            <person name="Wu S.S."/>
            <person name="Zhou Z."/>
            <person name="Hsiao Y.Y."/>
            <person name="Wu W.L."/>
            <person name="Chen Y.Y."/>
            <person name="Lin Y.F."/>
            <person name="Hsu J.L."/>
            <person name="Li C.Y."/>
            <person name="Wang Z.W."/>
            <person name="Zhao X."/>
            <person name="Zhong W.Y."/>
            <person name="Ma X.K."/>
            <person name="Ma L."/>
            <person name="Huang J."/>
            <person name="Chen G.Z."/>
            <person name="Huang M.Z."/>
            <person name="Huang L."/>
            <person name="Peng D.H."/>
            <person name="Luo Y.B."/>
            <person name="Zou S.Q."/>
            <person name="Chen S.P."/>
            <person name="Lan S."/>
            <person name="Tsai W.C."/>
            <person name="Van de Peer Y."/>
            <person name="Liu Z.J."/>
        </authorList>
    </citation>
    <scope>NUCLEOTIDE SEQUENCE [LARGE SCALE GENOMIC DNA]</scope>
    <source>
        <strain evidence="6">Lor288</strain>
    </source>
</reference>
<dbReference type="SUPFAM" id="SSF54211">
    <property type="entry name" value="Ribosomal protein S5 domain 2-like"/>
    <property type="match status" value="1"/>
</dbReference>
<accession>A0ABR2MT62</accession>
<evidence type="ECO:0000256" key="4">
    <source>
        <dbReference type="ARBA" id="ARBA00023242"/>
    </source>
</evidence>
<evidence type="ECO:0000256" key="5">
    <source>
        <dbReference type="SAM" id="MobiDB-lite"/>
    </source>
</evidence>
<dbReference type="InterPro" id="IPR027408">
    <property type="entry name" value="PNPase/RNase_PH_dom_sf"/>
</dbReference>
<feature type="region of interest" description="Disordered" evidence="5">
    <location>
        <begin position="178"/>
        <end position="201"/>
    </location>
</feature>
<evidence type="ECO:0000256" key="1">
    <source>
        <dbReference type="ARBA" id="ARBA00004123"/>
    </source>
</evidence>
<keyword evidence="3" id="KW-0271">Exosome</keyword>
<evidence type="ECO:0000256" key="2">
    <source>
        <dbReference type="ARBA" id="ARBA00022552"/>
    </source>
</evidence>
<keyword evidence="2" id="KW-0698">rRNA processing</keyword>
<keyword evidence="4" id="KW-0539">Nucleus</keyword>
<dbReference type="InterPro" id="IPR050080">
    <property type="entry name" value="RNase_PH"/>
</dbReference>
<dbReference type="PANTHER" id="PTHR11953">
    <property type="entry name" value="EXOSOME COMPLEX COMPONENT"/>
    <property type="match status" value="1"/>
</dbReference>
<evidence type="ECO:0000313" key="7">
    <source>
        <dbReference type="Proteomes" id="UP001412067"/>
    </source>
</evidence>
<dbReference type="EMBL" id="JBBWWR010000005">
    <property type="protein sequence ID" value="KAK8966636.1"/>
    <property type="molecule type" value="Genomic_DNA"/>
</dbReference>
<feature type="compositionally biased region" description="Basic and acidic residues" evidence="5">
    <location>
        <begin position="181"/>
        <end position="201"/>
    </location>
</feature>
<evidence type="ECO:0000256" key="3">
    <source>
        <dbReference type="ARBA" id="ARBA00022835"/>
    </source>
</evidence>
<keyword evidence="7" id="KW-1185">Reference proteome</keyword>
<name>A0ABR2MT62_9ASPA</name>